<keyword evidence="2" id="KW-0472">Membrane</keyword>
<keyword evidence="4" id="KW-1185">Reference proteome</keyword>
<proteinExistence type="predicted"/>
<feature type="transmembrane region" description="Helical" evidence="2">
    <location>
        <begin position="44"/>
        <end position="63"/>
    </location>
</feature>
<accession>A0A6I6FBM7</accession>
<feature type="region of interest" description="Disordered" evidence="1">
    <location>
        <begin position="82"/>
        <end position="122"/>
    </location>
</feature>
<evidence type="ECO:0000313" key="3">
    <source>
        <dbReference type="EMBL" id="QGV80521.1"/>
    </source>
</evidence>
<organism evidence="3 4">
    <name type="scientific">Streptomyces ficellus</name>
    <dbReference type="NCBI Taxonomy" id="1977088"/>
    <lineage>
        <taxon>Bacteria</taxon>
        <taxon>Bacillati</taxon>
        <taxon>Actinomycetota</taxon>
        <taxon>Actinomycetes</taxon>
        <taxon>Kitasatosporales</taxon>
        <taxon>Streptomycetaceae</taxon>
        <taxon>Streptomyces</taxon>
    </lineage>
</organism>
<keyword evidence="2" id="KW-0812">Transmembrane</keyword>
<evidence type="ECO:0000256" key="1">
    <source>
        <dbReference type="SAM" id="MobiDB-lite"/>
    </source>
</evidence>
<dbReference type="Proteomes" id="UP000422572">
    <property type="component" value="Chromosome"/>
</dbReference>
<dbReference type="EMBL" id="CP034279">
    <property type="protein sequence ID" value="QGV80521.1"/>
    <property type="molecule type" value="Genomic_DNA"/>
</dbReference>
<dbReference type="KEGG" id="sfic:EIZ62_21495"/>
<dbReference type="AlphaFoldDB" id="A0A6I6FBM7"/>
<evidence type="ECO:0000313" key="4">
    <source>
        <dbReference type="Proteomes" id="UP000422572"/>
    </source>
</evidence>
<reference evidence="3 4" key="1">
    <citation type="submission" date="2018-12" db="EMBL/GenBank/DDBJ databases">
        <title>Complete genome sequence of Streptomyces ficellus NRRL8067, the producer of ficellomycin, feldamycin and nojirimycin.</title>
        <authorList>
            <person name="Zhang H."/>
            <person name="Yue R."/>
            <person name="Liu Y."/>
            <person name="Li M."/>
            <person name="Mu H."/>
            <person name="Zhang J."/>
        </authorList>
    </citation>
    <scope>NUCLEOTIDE SEQUENCE [LARGE SCALE GENOMIC DNA]</scope>
    <source>
        <strain evidence="3 4">NRRL 8067</strain>
    </source>
</reference>
<protein>
    <submittedName>
        <fullName evidence="3">Uncharacterized protein</fullName>
    </submittedName>
</protein>
<evidence type="ECO:0000256" key="2">
    <source>
        <dbReference type="SAM" id="Phobius"/>
    </source>
</evidence>
<keyword evidence="2" id="KW-1133">Transmembrane helix</keyword>
<gene>
    <name evidence="3" type="ORF">EIZ62_21495</name>
</gene>
<sequence length="122" mass="12034">MPAHQSAPAPSSASESASDVVRWAAFSCALVPVVLLVYGTSFGGAAGTAVGLAAVTAACRVLLRRSERVALERVACGRATTGRATAGRAAPAGVAPRGGRHSRPGAGTHRGSRHTAGCASGD</sequence>
<dbReference type="RefSeq" id="WP_156694237.1">
    <property type="nucleotide sequence ID" value="NZ_CP034279.1"/>
</dbReference>
<name>A0A6I6FBM7_9ACTN</name>
<feature type="compositionally biased region" description="Low complexity" evidence="1">
    <location>
        <begin position="82"/>
        <end position="97"/>
    </location>
</feature>